<comment type="cofactor">
    <cofactor evidence="4">
        <name>Zn(2+)</name>
        <dbReference type="ChEBI" id="CHEBI:29105"/>
    </cofactor>
</comment>
<dbReference type="PANTHER" id="PTHR43401">
    <property type="entry name" value="L-THREONINE 3-DEHYDROGENASE"/>
    <property type="match status" value="1"/>
</dbReference>
<dbReference type="OrthoDB" id="9777057at2"/>
<dbReference type="SUPFAM" id="SSF50129">
    <property type="entry name" value="GroES-like"/>
    <property type="match status" value="1"/>
</dbReference>
<feature type="domain" description="Enoyl reductase (ER)" evidence="5">
    <location>
        <begin position="12"/>
        <end position="340"/>
    </location>
</feature>
<comment type="similarity">
    <text evidence="4">Belongs to the zinc-containing alcohol dehydrogenase family.</text>
</comment>
<accession>A0A162MCI4</accession>
<evidence type="ECO:0000256" key="1">
    <source>
        <dbReference type="ARBA" id="ARBA00022723"/>
    </source>
</evidence>
<dbReference type="STRING" id="520767.ATZ99_17010"/>
<keyword evidence="3 6" id="KW-0560">Oxidoreductase</keyword>
<comment type="caution">
    <text evidence="6">The sequence shown here is derived from an EMBL/GenBank/DDBJ whole genome shotgun (WGS) entry which is preliminary data.</text>
</comment>
<dbReference type="GO" id="GO:0008270">
    <property type="term" value="F:zinc ion binding"/>
    <property type="evidence" value="ECO:0007669"/>
    <property type="project" value="InterPro"/>
</dbReference>
<protein>
    <submittedName>
        <fullName evidence="6">D-arabitol-phosphate dehydrogenase</fullName>
        <ecNumber evidence="6">1.1.1.301</ecNumber>
    </submittedName>
</protein>
<organism evidence="6 7">
    <name type="scientific">Thermovenabulum gondwanense</name>
    <dbReference type="NCBI Taxonomy" id="520767"/>
    <lineage>
        <taxon>Bacteria</taxon>
        <taxon>Bacillati</taxon>
        <taxon>Bacillota</taxon>
        <taxon>Clostridia</taxon>
        <taxon>Thermosediminibacterales</taxon>
        <taxon>Thermosediminibacteraceae</taxon>
        <taxon>Thermovenabulum</taxon>
    </lineage>
</organism>
<dbReference type="PANTHER" id="PTHR43401:SF2">
    <property type="entry name" value="L-THREONINE 3-DEHYDROGENASE"/>
    <property type="match status" value="1"/>
</dbReference>
<dbReference type="InterPro" id="IPR013154">
    <property type="entry name" value="ADH-like_N"/>
</dbReference>
<evidence type="ECO:0000313" key="7">
    <source>
        <dbReference type="Proteomes" id="UP000075737"/>
    </source>
</evidence>
<dbReference type="Pfam" id="PF08240">
    <property type="entry name" value="ADH_N"/>
    <property type="match status" value="1"/>
</dbReference>
<keyword evidence="2 4" id="KW-0862">Zinc</keyword>
<dbReference type="PROSITE" id="PS00059">
    <property type="entry name" value="ADH_ZINC"/>
    <property type="match status" value="1"/>
</dbReference>
<dbReference type="EC" id="1.1.1.301" evidence="6"/>
<evidence type="ECO:0000313" key="6">
    <source>
        <dbReference type="EMBL" id="KYO65252.1"/>
    </source>
</evidence>
<sequence>MKAIVKYEQNAGNIKLMDIPEPFPGRGQVKIKVMAAGVCGTDLLIWKGIHKTNLPLVLGHEVSGIVVEVGEGVENVKVGDRVTTETTLATCETCDYCVNKEYNLCSNRKGIGTQVNGGFAEYVITRQESIHILPENVDFISAALTEPLACGVHAVMEKSRVKENDLVVVFGPGAIGLLTAQVAKAVGAKVIVVGISKDKRRLELAEKLGIDYAINSQETDLKSLVMDLSKGYGADVTFECAGSQKAISQGLEILRKKGQFVQMGLLEDPSAVFNTDYIVHRELEIIGSRSQKPSSWPKALKLLSEKKVNTRKLVTKILPLEEWENAFESSLNGEEVKIVLYAGQIPE</sequence>
<dbReference type="InterPro" id="IPR013149">
    <property type="entry name" value="ADH-like_C"/>
</dbReference>
<dbReference type="InterPro" id="IPR002328">
    <property type="entry name" value="ADH_Zn_CS"/>
</dbReference>
<dbReference type="Gene3D" id="3.90.180.10">
    <property type="entry name" value="Medium-chain alcohol dehydrogenases, catalytic domain"/>
    <property type="match status" value="1"/>
</dbReference>
<evidence type="ECO:0000256" key="2">
    <source>
        <dbReference type="ARBA" id="ARBA00022833"/>
    </source>
</evidence>
<keyword evidence="1 4" id="KW-0479">Metal-binding</keyword>
<dbReference type="Pfam" id="PF00107">
    <property type="entry name" value="ADH_zinc_N"/>
    <property type="match status" value="1"/>
</dbReference>
<dbReference type="GO" id="GO:0016491">
    <property type="term" value="F:oxidoreductase activity"/>
    <property type="evidence" value="ECO:0007669"/>
    <property type="project" value="UniProtKB-KW"/>
</dbReference>
<dbReference type="InterPro" id="IPR011032">
    <property type="entry name" value="GroES-like_sf"/>
</dbReference>
<evidence type="ECO:0000259" key="5">
    <source>
        <dbReference type="SMART" id="SM00829"/>
    </source>
</evidence>
<dbReference type="InterPro" id="IPR036291">
    <property type="entry name" value="NAD(P)-bd_dom_sf"/>
</dbReference>
<reference evidence="6 7" key="1">
    <citation type="submission" date="2015-12" db="EMBL/GenBank/DDBJ databases">
        <title>Draft genome of Thermovenabulum gondwanense isolated from a red thermophilic microbial mat colonisisng an outflow channel of a bore well.</title>
        <authorList>
            <person name="Patel B.K."/>
        </authorList>
    </citation>
    <scope>NUCLEOTIDE SEQUENCE [LARGE SCALE GENOMIC DNA]</scope>
    <source>
        <strain evidence="6 7">R270</strain>
    </source>
</reference>
<dbReference type="SMART" id="SM00829">
    <property type="entry name" value="PKS_ER"/>
    <property type="match status" value="1"/>
</dbReference>
<keyword evidence="7" id="KW-1185">Reference proteome</keyword>
<name>A0A162MCI4_9FIRM</name>
<evidence type="ECO:0000256" key="4">
    <source>
        <dbReference type="RuleBase" id="RU361277"/>
    </source>
</evidence>
<proteinExistence type="inferred from homology"/>
<gene>
    <name evidence="6" type="ORF">ATZ99_17010</name>
</gene>
<dbReference type="InterPro" id="IPR020843">
    <property type="entry name" value="ER"/>
</dbReference>
<dbReference type="EMBL" id="LOHZ01000036">
    <property type="protein sequence ID" value="KYO65252.1"/>
    <property type="molecule type" value="Genomic_DNA"/>
</dbReference>
<dbReference type="AlphaFoldDB" id="A0A162MCI4"/>
<dbReference type="Gene3D" id="3.40.50.720">
    <property type="entry name" value="NAD(P)-binding Rossmann-like Domain"/>
    <property type="match status" value="1"/>
</dbReference>
<dbReference type="CDD" id="cd08258">
    <property type="entry name" value="Zn_ADH4"/>
    <property type="match status" value="1"/>
</dbReference>
<dbReference type="SUPFAM" id="SSF51735">
    <property type="entry name" value="NAD(P)-binding Rossmann-fold domains"/>
    <property type="match status" value="1"/>
</dbReference>
<dbReference type="Proteomes" id="UP000075737">
    <property type="component" value="Unassembled WGS sequence"/>
</dbReference>
<dbReference type="InterPro" id="IPR050129">
    <property type="entry name" value="Zn_alcohol_dh"/>
</dbReference>
<evidence type="ECO:0000256" key="3">
    <source>
        <dbReference type="ARBA" id="ARBA00023002"/>
    </source>
</evidence>
<dbReference type="RefSeq" id="WP_068748816.1">
    <property type="nucleotide sequence ID" value="NZ_LOHZ01000036.1"/>
</dbReference>